<evidence type="ECO:0000256" key="1">
    <source>
        <dbReference type="SAM" id="MobiDB-lite"/>
    </source>
</evidence>
<evidence type="ECO:0000313" key="3">
    <source>
        <dbReference type="Proteomes" id="UP000314294"/>
    </source>
</evidence>
<evidence type="ECO:0000313" key="2">
    <source>
        <dbReference type="EMBL" id="TNN53710.1"/>
    </source>
</evidence>
<feature type="region of interest" description="Disordered" evidence="1">
    <location>
        <begin position="156"/>
        <end position="178"/>
    </location>
</feature>
<gene>
    <name evidence="2" type="ORF">EYF80_036116</name>
</gene>
<dbReference type="Proteomes" id="UP000314294">
    <property type="component" value="Unassembled WGS sequence"/>
</dbReference>
<dbReference type="EMBL" id="SRLO01000508">
    <property type="protein sequence ID" value="TNN53710.1"/>
    <property type="molecule type" value="Genomic_DNA"/>
</dbReference>
<reference evidence="2 3" key="1">
    <citation type="submission" date="2019-03" db="EMBL/GenBank/DDBJ databases">
        <title>First draft genome of Liparis tanakae, snailfish: a comprehensive survey of snailfish specific genes.</title>
        <authorList>
            <person name="Kim W."/>
            <person name="Song I."/>
            <person name="Jeong J.-H."/>
            <person name="Kim D."/>
            <person name="Kim S."/>
            <person name="Ryu S."/>
            <person name="Song J.Y."/>
            <person name="Lee S.K."/>
        </authorList>
    </citation>
    <scope>NUCLEOTIDE SEQUENCE [LARGE SCALE GENOMIC DNA]</scope>
    <source>
        <tissue evidence="2">Muscle</tissue>
    </source>
</reference>
<proteinExistence type="predicted"/>
<feature type="compositionally biased region" description="Basic and acidic residues" evidence="1">
    <location>
        <begin position="156"/>
        <end position="165"/>
    </location>
</feature>
<sequence length="216" mass="23763">MRPPEKPEERCSTSFVRATTAGPVVCNRVVLVCGPEWPLVCGPEWPLVCGPEWALVCGPEWALVCGPERPLWTRVAPGVWTRVAPVDLSCPWCVDLSGPWCVDLSGPWCVDLSGPWCVDPSGPCGPEWPLDGEIPDLHLWVFITPSPPAVNLKHLKLGEPPEGERRRRGGERKRRGGIRFMPVGRPDAVIGRDPFADIRHLSTARLCVREEGGKEG</sequence>
<accession>A0A4Z2GKD9</accession>
<feature type="compositionally biased region" description="Basic residues" evidence="1">
    <location>
        <begin position="166"/>
        <end position="177"/>
    </location>
</feature>
<protein>
    <submittedName>
        <fullName evidence="2">Uncharacterized protein</fullName>
    </submittedName>
</protein>
<dbReference type="AlphaFoldDB" id="A0A4Z2GKD9"/>
<comment type="caution">
    <text evidence="2">The sequence shown here is derived from an EMBL/GenBank/DDBJ whole genome shotgun (WGS) entry which is preliminary data.</text>
</comment>
<organism evidence="2 3">
    <name type="scientific">Liparis tanakae</name>
    <name type="common">Tanaka's snailfish</name>
    <dbReference type="NCBI Taxonomy" id="230148"/>
    <lineage>
        <taxon>Eukaryota</taxon>
        <taxon>Metazoa</taxon>
        <taxon>Chordata</taxon>
        <taxon>Craniata</taxon>
        <taxon>Vertebrata</taxon>
        <taxon>Euteleostomi</taxon>
        <taxon>Actinopterygii</taxon>
        <taxon>Neopterygii</taxon>
        <taxon>Teleostei</taxon>
        <taxon>Neoteleostei</taxon>
        <taxon>Acanthomorphata</taxon>
        <taxon>Eupercaria</taxon>
        <taxon>Perciformes</taxon>
        <taxon>Cottioidei</taxon>
        <taxon>Cottales</taxon>
        <taxon>Liparidae</taxon>
        <taxon>Liparis</taxon>
    </lineage>
</organism>
<keyword evidence="3" id="KW-1185">Reference proteome</keyword>
<name>A0A4Z2GKD9_9TELE</name>